<organism evidence="1 2">
    <name type="scientific">Argiope bruennichi</name>
    <name type="common">Wasp spider</name>
    <name type="synonym">Aranea bruennichi</name>
    <dbReference type="NCBI Taxonomy" id="94029"/>
    <lineage>
        <taxon>Eukaryota</taxon>
        <taxon>Metazoa</taxon>
        <taxon>Ecdysozoa</taxon>
        <taxon>Arthropoda</taxon>
        <taxon>Chelicerata</taxon>
        <taxon>Arachnida</taxon>
        <taxon>Araneae</taxon>
        <taxon>Araneomorphae</taxon>
        <taxon>Entelegynae</taxon>
        <taxon>Araneoidea</taxon>
        <taxon>Araneidae</taxon>
        <taxon>Argiope</taxon>
    </lineage>
</organism>
<name>A0A8T0EUD0_ARGBR</name>
<dbReference type="AlphaFoldDB" id="A0A8T0EUD0"/>
<keyword evidence="2" id="KW-1185">Reference proteome</keyword>
<accession>A0A8T0EUD0</accession>
<dbReference type="EMBL" id="JABXBU010001863">
    <property type="protein sequence ID" value="KAF8781926.1"/>
    <property type="molecule type" value="Genomic_DNA"/>
</dbReference>
<gene>
    <name evidence="1" type="ORF">HNY73_012268</name>
</gene>
<protein>
    <submittedName>
        <fullName evidence="1">Uncharacterized protein</fullName>
    </submittedName>
</protein>
<reference evidence="1" key="2">
    <citation type="submission" date="2020-06" db="EMBL/GenBank/DDBJ databases">
        <authorList>
            <person name="Sheffer M."/>
        </authorList>
    </citation>
    <scope>NUCLEOTIDE SEQUENCE</scope>
</reference>
<evidence type="ECO:0000313" key="2">
    <source>
        <dbReference type="Proteomes" id="UP000807504"/>
    </source>
</evidence>
<comment type="caution">
    <text evidence="1">The sequence shown here is derived from an EMBL/GenBank/DDBJ whole genome shotgun (WGS) entry which is preliminary data.</text>
</comment>
<reference evidence="1" key="1">
    <citation type="journal article" date="2020" name="bioRxiv">
        <title>Chromosome-level reference genome of the European wasp spider Argiope bruennichi: a resource for studies on range expansion and evolutionary adaptation.</title>
        <authorList>
            <person name="Sheffer M.M."/>
            <person name="Hoppe A."/>
            <person name="Krehenwinkel H."/>
            <person name="Uhl G."/>
            <person name="Kuss A.W."/>
            <person name="Jensen L."/>
            <person name="Jensen C."/>
            <person name="Gillespie R.G."/>
            <person name="Hoff K.J."/>
            <person name="Prost S."/>
        </authorList>
    </citation>
    <scope>NUCLEOTIDE SEQUENCE</scope>
</reference>
<sequence length="555" mass="63333">MCEILVSAFNALALWSDPVWTRIKDRNSVHSTAISEWVHHQRIWMAVDKVTVAEIIGSVRGVIPNSKLASYGDFRYDLDLEEMYDSLDEMELEYSLIDDCWIAIYEGENLKASEQTAESLEAKEKNSKDCLPKFNLSSNDEKRSDSMEFKRNNSKLDSFDFEEWILKCQTLLRLVRCIVSQDKSFDVWSDVLLKTCSKFFSALKCNKSLLKVMEADMPLITDYRQLLSEPITMLEILSLPQPYLDDSLNLDIDQEDTLWLKLSSPSIKKLWGQKQNEREDKEVSKNSSSSGFNSWLGTTNFLRRQRQKKSTATSKEDIEISEIEARGLIGSVFDIIDGQDAVSIETTDTENKLEVQTTSKNYFPEAHGEWTRNLFPSPCQYQNEMNTNATSNGSNYLQYQTDRQIFCRQIVPPVLSTVTFPPPLYVPPPPLPNTVHSQSTQKLPFYIPSSNQPAQIYNYEKVHLMLPRNYMISSRSGANDVQQSLATVPNFSVQNASGTGVVVQQVSRYYNQSLSTPPMQTNISSISQANKDTECKTIFFSEVNSVISNTFHKHR</sequence>
<dbReference type="Proteomes" id="UP000807504">
    <property type="component" value="Unassembled WGS sequence"/>
</dbReference>
<proteinExistence type="predicted"/>
<evidence type="ECO:0000313" key="1">
    <source>
        <dbReference type="EMBL" id="KAF8781926.1"/>
    </source>
</evidence>